<dbReference type="PANTHER" id="PTHR44229:SF4">
    <property type="entry name" value="15-HYDROXYPROSTAGLANDIN DEHYDROGENASE [NAD(+)]"/>
    <property type="match status" value="1"/>
</dbReference>
<dbReference type="PRINTS" id="PR00081">
    <property type="entry name" value="GDHRDH"/>
</dbReference>
<evidence type="ECO:0000313" key="5">
    <source>
        <dbReference type="EMBL" id="KAJ8989141.1"/>
    </source>
</evidence>
<protein>
    <submittedName>
        <fullName evidence="5">Uncharacterized protein</fullName>
    </submittedName>
</protein>
<proteinExistence type="inferred from homology"/>
<evidence type="ECO:0000256" key="4">
    <source>
        <dbReference type="SAM" id="MobiDB-lite"/>
    </source>
</evidence>
<dbReference type="SUPFAM" id="SSF51735">
    <property type="entry name" value="NAD(P)-binding Rossmann-fold domains"/>
    <property type="match status" value="1"/>
</dbReference>
<evidence type="ECO:0000313" key="6">
    <source>
        <dbReference type="Proteomes" id="UP001161757"/>
    </source>
</evidence>
<reference evidence="5" key="1">
    <citation type="submission" date="2023-01" db="EMBL/GenBank/DDBJ databases">
        <title>Exophiala dermititidis isolated from Cystic Fibrosis Patient.</title>
        <authorList>
            <person name="Kurbessoian T."/>
            <person name="Crocker A."/>
            <person name="Murante D."/>
            <person name="Hogan D.A."/>
            <person name="Stajich J.E."/>
        </authorList>
    </citation>
    <scope>NUCLEOTIDE SEQUENCE</scope>
    <source>
        <strain evidence="5">Ex8</strain>
    </source>
</reference>
<comment type="caution">
    <text evidence="5">The sequence shown here is derived from an EMBL/GenBank/DDBJ whole genome shotgun (WGS) entry which is preliminary data.</text>
</comment>
<keyword evidence="3" id="KW-0560">Oxidoreductase</keyword>
<dbReference type="PANTHER" id="PTHR44229">
    <property type="entry name" value="15-HYDROXYPROSTAGLANDIN DEHYDROGENASE [NAD(+)]"/>
    <property type="match status" value="1"/>
</dbReference>
<dbReference type="InterPro" id="IPR020904">
    <property type="entry name" value="Sc_DH/Rdtase_CS"/>
</dbReference>
<feature type="region of interest" description="Disordered" evidence="4">
    <location>
        <begin position="282"/>
        <end position="306"/>
    </location>
</feature>
<name>A0AAN6ERU0_EXODE</name>
<sequence>MVADKKVALITGAASGMGKALATDLVSKGWNVACVDINSEAGQAVAANLGNQAIFIKCRVDDYDEQAQAFTQTFEKWGRLDAACLNAGYVDRTSIFQLKARNSDAADTLPPKPDLSCTDVCWKAVVYGTMLAVHFMRKNATPGGQIVATSSAWGHYGCPTAPEYSGAKAAVIEFCRAAAPVLKMRDNITINAVLPGLVRTGVTLPAMLDSYTPEYITPIENVLASYNRFLEDPSLNGQFLYCAGPAPDDIQFVPRPSRPTGDQSWIMELVCEPLFERVHGERSGLPDAFSPEKPGLHVKDQAQQGQ</sequence>
<evidence type="ECO:0000256" key="1">
    <source>
        <dbReference type="ARBA" id="ARBA00006484"/>
    </source>
</evidence>
<organism evidence="5 6">
    <name type="scientific">Exophiala dermatitidis</name>
    <name type="common">Black yeast-like fungus</name>
    <name type="synonym">Wangiella dermatitidis</name>
    <dbReference type="NCBI Taxonomy" id="5970"/>
    <lineage>
        <taxon>Eukaryota</taxon>
        <taxon>Fungi</taxon>
        <taxon>Dikarya</taxon>
        <taxon>Ascomycota</taxon>
        <taxon>Pezizomycotina</taxon>
        <taxon>Eurotiomycetes</taxon>
        <taxon>Chaetothyriomycetidae</taxon>
        <taxon>Chaetothyriales</taxon>
        <taxon>Herpotrichiellaceae</taxon>
        <taxon>Exophiala</taxon>
    </lineage>
</organism>
<dbReference type="InterPro" id="IPR036291">
    <property type="entry name" value="NAD(P)-bd_dom_sf"/>
</dbReference>
<keyword evidence="2" id="KW-0521">NADP</keyword>
<dbReference type="EMBL" id="JAJGCB010000015">
    <property type="protein sequence ID" value="KAJ8989141.1"/>
    <property type="molecule type" value="Genomic_DNA"/>
</dbReference>
<dbReference type="Proteomes" id="UP001161757">
    <property type="component" value="Unassembled WGS sequence"/>
</dbReference>
<dbReference type="GO" id="GO:0005737">
    <property type="term" value="C:cytoplasm"/>
    <property type="evidence" value="ECO:0007669"/>
    <property type="project" value="TreeGrafter"/>
</dbReference>
<accession>A0AAN6ERU0</accession>
<dbReference type="AlphaFoldDB" id="A0AAN6ERU0"/>
<comment type="similarity">
    <text evidence="1">Belongs to the short-chain dehydrogenases/reductases (SDR) family.</text>
</comment>
<evidence type="ECO:0000256" key="2">
    <source>
        <dbReference type="ARBA" id="ARBA00022857"/>
    </source>
</evidence>
<dbReference type="Gene3D" id="3.40.50.720">
    <property type="entry name" value="NAD(P)-binding Rossmann-like Domain"/>
    <property type="match status" value="1"/>
</dbReference>
<dbReference type="Pfam" id="PF00106">
    <property type="entry name" value="adh_short"/>
    <property type="match status" value="1"/>
</dbReference>
<dbReference type="PROSITE" id="PS00061">
    <property type="entry name" value="ADH_SHORT"/>
    <property type="match status" value="1"/>
</dbReference>
<evidence type="ECO:0000256" key="3">
    <source>
        <dbReference type="ARBA" id="ARBA00023002"/>
    </source>
</evidence>
<dbReference type="GO" id="GO:0016491">
    <property type="term" value="F:oxidoreductase activity"/>
    <property type="evidence" value="ECO:0007669"/>
    <property type="project" value="UniProtKB-KW"/>
</dbReference>
<dbReference type="InterPro" id="IPR002347">
    <property type="entry name" value="SDR_fam"/>
</dbReference>
<gene>
    <name evidence="5" type="ORF">HRR80_006869</name>
</gene>